<comment type="caution">
    <text evidence="6">The sequence shown here is derived from an EMBL/GenBank/DDBJ whole genome shotgun (WGS) entry which is preliminary data.</text>
</comment>
<evidence type="ECO:0000313" key="6">
    <source>
        <dbReference type="EMBL" id="PRY63721.1"/>
    </source>
</evidence>
<proteinExistence type="predicted"/>
<dbReference type="InterPro" id="IPR040633">
    <property type="entry name" value="Gal_mutarotas_3"/>
</dbReference>
<organism evidence="6 7">
    <name type="scientific">Knoellia remsis</name>
    <dbReference type="NCBI Taxonomy" id="407159"/>
    <lineage>
        <taxon>Bacteria</taxon>
        <taxon>Bacillati</taxon>
        <taxon>Actinomycetota</taxon>
        <taxon>Actinomycetes</taxon>
        <taxon>Micrococcales</taxon>
        <taxon>Intrasporangiaceae</taxon>
        <taxon>Knoellia</taxon>
    </lineage>
</organism>
<dbReference type="Pfam" id="PF17451">
    <property type="entry name" value="Glyco_hyd_101C"/>
    <property type="match status" value="1"/>
</dbReference>
<dbReference type="InterPro" id="IPR014718">
    <property type="entry name" value="GH-type_carb-bd"/>
</dbReference>
<reference evidence="6 7" key="1">
    <citation type="submission" date="2018-03" db="EMBL/GenBank/DDBJ databases">
        <title>Genomic Encyclopedia of Archaeal and Bacterial Type Strains, Phase II (KMG-II): from individual species to whole genera.</title>
        <authorList>
            <person name="Goeker M."/>
        </authorList>
    </citation>
    <scope>NUCLEOTIDE SEQUENCE [LARGE SCALE GENOMIC DNA]</scope>
    <source>
        <strain evidence="6 7">ATCC BAA-1496</strain>
    </source>
</reference>
<dbReference type="InterPro" id="IPR025706">
    <property type="entry name" value="Endoa_GalNAc"/>
</dbReference>
<dbReference type="Pfam" id="PF17974">
    <property type="entry name" value="GalBD_like"/>
    <property type="match status" value="1"/>
</dbReference>
<dbReference type="Gene3D" id="2.70.98.10">
    <property type="match status" value="1"/>
</dbReference>
<dbReference type="OrthoDB" id="1095434at2"/>
<dbReference type="Pfam" id="PF12905">
    <property type="entry name" value="Glyco_hydro_101"/>
    <property type="match status" value="1"/>
</dbReference>
<evidence type="ECO:0000259" key="2">
    <source>
        <dbReference type="Pfam" id="PF12905"/>
    </source>
</evidence>
<feature type="domain" description="Glycosyl hydrolase 101 beta-sandwich" evidence="3">
    <location>
        <begin position="582"/>
        <end position="686"/>
    </location>
</feature>
<dbReference type="AlphaFoldDB" id="A0A2T0V0P1"/>
<feature type="signal peptide" evidence="1">
    <location>
        <begin position="1"/>
        <end position="27"/>
    </location>
</feature>
<dbReference type="Proteomes" id="UP000237822">
    <property type="component" value="Unassembled WGS sequence"/>
</dbReference>
<dbReference type="RefSeq" id="WP_106296018.1">
    <property type="nucleotide sequence ID" value="NZ_PVTI01000001.1"/>
</dbReference>
<gene>
    <name evidence="6" type="ORF">BCF74_101120</name>
</gene>
<dbReference type="GO" id="GO:0030246">
    <property type="term" value="F:carbohydrate binding"/>
    <property type="evidence" value="ECO:0007669"/>
    <property type="project" value="InterPro"/>
</dbReference>
<dbReference type="InterPro" id="IPR040502">
    <property type="entry name" value="GH101_dom-6"/>
</dbReference>
<dbReference type="Gene3D" id="2.60.120.260">
    <property type="entry name" value="Galactose-binding domain-like"/>
    <property type="match status" value="2"/>
</dbReference>
<feature type="domain" description="Galactose mutarotase-like fold" evidence="5">
    <location>
        <begin position="58"/>
        <end position="300"/>
    </location>
</feature>
<dbReference type="GO" id="GO:0033926">
    <property type="term" value="F:endo-alpha-N-acetylgalactosaminidase activity"/>
    <property type="evidence" value="ECO:0007669"/>
    <property type="project" value="InterPro"/>
</dbReference>
<accession>A0A2T0V0P1</accession>
<evidence type="ECO:0000259" key="5">
    <source>
        <dbReference type="Pfam" id="PF18080"/>
    </source>
</evidence>
<keyword evidence="7" id="KW-1185">Reference proteome</keyword>
<keyword evidence="1" id="KW-0732">Signal</keyword>
<evidence type="ECO:0000256" key="1">
    <source>
        <dbReference type="SAM" id="SignalP"/>
    </source>
</evidence>
<evidence type="ECO:0000259" key="4">
    <source>
        <dbReference type="Pfam" id="PF17974"/>
    </source>
</evidence>
<evidence type="ECO:0000259" key="3">
    <source>
        <dbReference type="Pfam" id="PF17451"/>
    </source>
</evidence>
<dbReference type="CDD" id="cd14244">
    <property type="entry name" value="GH_101_like"/>
    <property type="match status" value="1"/>
</dbReference>
<dbReference type="Gene3D" id="3.20.20.80">
    <property type="entry name" value="Glycosidases"/>
    <property type="match status" value="1"/>
</dbReference>
<feature type="chain" id="PRO_5015771208" evidence="1">
    <location>
        <begin position="28"/>
        <end position="1089"/>
    </location>
</feature>
<dbReference type="EMBL" id="PVTI01000001">
    <property type="protein sequence ID" value="PRY63721.1"/>
    <property type="molecule type" value="Genomic_DNA"/>
</dbReference>
<sequence>MARRHTGALALALAGAVGLSMTPAAGAAVPTAPSGAPGAVGAATEALDIAVPEGALTITDGTLTVRTHPDFPQVVDYRLGGKQLAGRLGSALTSITVDGVEQPVTVGTATVSGASVSYPVTFTKLPGASLTAVISVKDGAVTYSLTKIADPQRKLNRISIPDLDLVSVTGDDPKSQIMATKMSINRNVPGDTLITVAGAEEGAGNAWMVTANDSGLAAGFETNAIGDNTVPGRGSNADRFRQRVHTVDGVRVGSVGAAEWTYRGQAVSTYDDGSGIGVDPDPKITVKITADANRDAVVNWQDGALATRDILTPFVGMEDVKNYVVARIPFNIVSQATHPFLRTLDDTKRIALATDKLGQQALLKGYQAEGHDSAQGDYGDNYNERAGGLKDMKTLVSEGKDWNATFGVHVNATESYSEANSFGEDLLTMPPVAGWGWMNQSYKMNNQKDLATNNVFERLAELRKNFPADSNMNWLYWDVYYPRGWEGDRFAAEAQKQGWRISSEWSYAMPQANTWAHWAVDENYGGATHKGINSQLARFVQNSYRDTWNPDPRLGNPNIVEFEGWQRKNDYNAFIKNVWERNLPAKFLQQSDIMRWQDKSITFENGTVVTSPLDTIDGKTVPTNRTITFDGATVYDQGSYLLPWKDGGSDRLYYWNPGKAKATWELTDAWASQKQLTLFKLTDTGRAKVADVPVTGGKVSLPATEADTAYVLYPTSKVPAAQAPNWGEGSGISDPGFFSGTLDAYRTSGSVKVVRTDRGNFQAELGPRASSVGQQLRLPAGSYSAWAWVEIEPGKTRTVSVRATGDVAAQPTQGGHRGQVATTITSSSAINATASDEKKGTYFQRVPIRFTTRGGPVNLTVRADAGAAKVSVDDLRVVPWTAPAEAGAVPGTVAFEDFENVDTGYWPFVTGSRNAGGDARTQLAKRHEPYSQSGWYGLVNGGGSTAVEGQKYLDNALDGDWSLMSNEENRGLVLRSTSASVPTKPGRTYKVTFDYQAAYDDDYSVVVGTDTATATGWKENITKTMPVAQARGAGWSLGDERGSGTKQFTFEFTAGDATTPTFFGVVKSGSGRQGNLVIDNLRVVEVGGR</sequence>
<feature type="domain" description="Endo-alpha-N-acetylgalactosaminidase" evidence="4">
    <location>
        <begin position="874"/>
        <end position="1023"/>
    </location>
</feature>
<evidence type="ECO:0000313" key="7">
    <source>
        <dbReference type="Proteomes" id="UP000237822"/>
    </source>
</evidence>
<dbReference type="InterPro" id="IPR035364">
    <property type="entry name" value="Beta_sandwich_GH101"/>
</dbReference>
<feature type="domain" description="Endo-alpha-N-acetylgalactosaminidase" evidence="2">
    <location>
        <begin position="301"/>
        <end position="575"/>
    </location>
</feature>
<protein>
    <submittedName>
        <fullName evidence="6">Endo-alpha-N-acetylgalactosaminidase</fullName>
    </submittedName>
</protein>
<name>A0A2T0V0P1_9MICO</name>
<dbReference type="Pfam" id="PF18080">
    <property type="entry name" value="Gal_mutarotas_3"/>
    <property type="match status" value="1"/>
</dbReference>